<dbReference type="PRINTS" id="PR01797">
    <property type="entry name" value="SAPOSIN"/>
</dbReference>
<dbReference type="InterPro" id="IPR008139">
    <property type="entry name" value="SaposinB_dom"/>
</dbReference>
<dbReference type="InterPro" id="IPR008138">
    <property type="entry name" value="SapB_2"/>
</dbReference>
<keyword evidence="2" id="KW-0767">Surface film</keyword>
<evidence type="ECO:0000256" key="4">
    <source>
        <dbReference type="ARBA" id="ARBA00022713"/>
    </source>
</evidence>
<evidence type="ECO:0000259" key="13">
    <source>
        <dbReference type="PROSITE" id="PS51110"/>
    </source>
</evidence>
<dbReference type="Proteomes" id="UP000682733">
    <property type="component" value="Unassembled WGS sequence"/>
</dbReference>
<keyword evidence="3" id="KW-0964">Secreted</keyword>
<keyword evidence="8" id="KW-0325">Glycoprotein</keyword>
<dbReference type="GO" id="GO:0005576">
    <property type="term" value="C:extracellular region"/>
    <property type="evidence" value="ECO:0007669"/>
    <property type="project" value="UniProtKB-SubCell"/>
</dbReference>
<feature type="domain" description="Saposin B-type" evidence="12">
    <location>
        <begin position="20"/>
        <end position="101"/>
    </location>
</feature>
<dbReference type="Gene3D" id="1.10.225.10">
    <property type="entry name" value="Saposin-like"/>
    <property type="match status" value="2"/>
</dbReference>
<dbReference type="PROSITE" id="PS51110">
    <property type="entry name" value="SAP_A"/>
    <property type="match status" value="1"/>
</dbReference>
<dbReference type="AlphaFoldDB" id="A0A8S2FGE1"/>
<dbReference type="FunFam" id="1.10.225.10:FF:000002">
    <property type="entry name" value="prosaposin isoform X2"/>
    <property type="match status" value="1"/>
</dbReference>
<organism evidence="14 16">
    <name type="scientific">Didymodactylos carnosus</name>
    <dbReference type="NCBI Taxonomy" id="1234261"/>
    <lineage>
        <taxon>Eukaryota</taxon>
        <taxon>Metazoa</taxon>
        <taxon>Spiralia</taxon>
        <taxon>Gnathifera</taxon>
        <taxon>Rotifera</taxon>
        <taxon>Eurotatoria</taxon>
        <taxon>Bdelloidea</taxon>
        <taxon>Philodinida</taxon>
        <taxon>Philodinidae</taxon>
        <taxon>Didymodactylos</taxon>
    </lineage>
</organism>
<evidence type="ECO:0000256" key="8">
    <source>
        <dbReference type="ARBA" id="ARBA00023180"/>
    </source>
</evidence>
<dbReference type="GO" id="GO:0006665">
    <property type="term" value="P:sphingolipid metabolic process"/>
    <property type="evidence" value="ECO:0007669"/>
    <property type="project" value="InterPro"/>
</dbReference>
<feature type="non-terminal residue" evidence="14">
    <location>
        <position position="1"/>
    </location>
</feature>
<dbReference type="Pfam" id="PF02199">
    <property type="entry name" value="SapA"/>
    <property type="match status" value="1"/>
</dbReference>
<gene>
    <name evidence="14" type="ORF">OVA965_LOCUS35098</name>
    <name evidence="15" type="ORF">TMI583_LOCUS36056</name>
</gene>
<keyword evidence="7" id="KW-1015">Disulfide bond</keyword>
<comment type="subcellular location">
    <subcellularLocation>
        <location evidence="1">Secreted</location>
        <location evidence="1">Extracellular space</location>
        <location evidence="1">Surface film</location>
    </subcellularLocation>
</comment>
<proteinExistence type="predicted"/>
<dbReference type="InterPro" id="IPR008373">
    <property type="entry name" value="Saposin"/>
</dbReference>
<dbReference type="GO" id="GO:0007585">
    <property type="term" value="P:respiratory gaseous exchange by respiratory system"/>
    <property type="evidence" value="ECO:0007669"/>
    <property type="project" value="UniProtKB-KW"/>
</dbReference>
<evidence type="ECO:0000256" key="9">
    <source>
        <dbReference type="ARBA" id="ARBA00037221"/>
    </source>
</evidence>
<dbReference type="EMBL" id="CAJNOK010030223">
    <property type="protein sequence ID" value="CAF1457395.1"/>
    <property type="molecule type" value="Genomic_DNA"/>
</dbReference>
<evidence type="ECO:0000313" key="16">
    <source>
        <dbReference type="Proteomes" id="UP000677228"/>
    </source>
</evidence>
<evidence type="ECO:0000313" key="14">
    <source>
        <dbReference type="EMBL" id="CAF1457395.1"/>
    </source>
</evidence>
<evidence type="ECO:0000259" key="12">
    <source>
        <dbReference type="PROSITE" id="PS50015"/>
    </source>
</evidence>
<evidence type="ECO:0000256" key="1">
    <source>
        <dbReference type="ARBA" id="ARBA00004364"/>
    </source>
</evidence>
<dbReference type="SUPFAM" id="SSF47862">
    <property type="entry name" value="Saposin"/>
    <property type="match status" value="2"/>
</dbReference>
<keyword evidence="5" id="KW-0732">Signal</keyword>
<keyword evidence="4" id="KW-0305">Gaseous exchange</keyword>
<reference evidence="14" key="1">
    <citation type="submission" date="2021-02" db="EMBL/GenBank/DDBJ databases">
        <authorList>
            <person name="Nowell W R."/>
        </authorList>
    </citation>
    <scope>NUCLEOTIDE SEQUENCE</scope>
</reference>
<evidence type="ECO:0000256" key="5">
    <source>
        <dbReference type="ARBA" id="ARBA00022729"/>
    </source>
</evidence>
<evidence type="ECO:0000313" key="15">
    <source>
        <dbReference type="EMBL" id="CAF4251305.1"/>
    </source>
</evidence>
<feature type="domain" description="Saposin B-type" evidence="12">
    <location>
        <begin position="137"/>
        <end position="219"/>
    </location>
</feature>
<comment type="caution">
    <text evidence="14">The sequence shown here is derived from an EMBL/GenBank/DDBJ whole genome shotgun (WGS) entry which is preliminary data.</text>
</comment>
<name>A0A8S2FGE1_9BILA</name>
<evidence type="ECO:0000256" key="3">
    <source>
        <dbReference type="ARBA" id="ARBA00022525"/>
    </source>
</evidence>
<dbReference type="GO" id="GO:0016020">
    <property type="term" value="C:membrane"/>
    <property type="evidence" value="ECO:0007669"/>
    <property type="project" value="GOC"/>
</dbReference>
<protein>
    <recommendedName>
        <fullName evidence="10">Pulmonary surfactant-associated protein B</fullName>
    </recommendedName>
    <alternativeName>
        <fullName evidence="11">Pulmonary surfactant-associated proteolipid SPL(Phe)</fullName>
    </alternativeName>
</protein>
<dbReference type="InterPro" id="IPR011001">
    <property type="entry name" value="Saposin-like"/>
</dbReference>
<dbReference type="Pfam" id="PF05184">
    <property type="entry name" value="SapB_1"/>
    <property type="match status" value="2"/>
</dbReference>
<dbReference type="GO" id="GO:0005764">
    <property type="term" value="C:lysosome"/>
    <property type="evidence" value="ECO:0007669"/>
    <property type="project" value="InterPro"/>
</dbReference>
<comment type="function">
    <text evidence="9">Pulmonary surfactant-associated proteins promote alveolar stability by lowering the surface tension at the air-liquid interface in the peripheral air spaces. SP-B increases the collapse pressure of palmitic acid to nearly 70 millinewtons per meter.</text>
</comment>
<evidence type="ECO:0000256" key="11">
    <source>
        <dbReference type="ARBA" id="ARBA00041785"/>
    </source>
</evidence>
<dbReference type="InterPro" id="IPR051428">
    <property type="entry name" value="Sphingo_Act-Surfact_Prot"/>
</dbReference>
<dbReference type="EMBL" id="CAJOBA010052082">
    <property type="protein sequence ID" value="CAF4251305.1"/>
    <property type="molecule type" value="Genomic_DNA"/>
</dbReference>
<feature type="domain" description="Saposin A-type" evidence="13">
    <location>
        <begin position="241"/>
        <end position="281"/>
    </location>
</feature>
<evidence type="ECO:0000256" key="7">
    <source>
        <dbReference type="ARBA" id="ARBA00023157"/>
    </source>
</evidence>
<dbReference type="PANTHER" id="PTHR11480:SF3">
    <property type="entry name" value="BCDNA.GH08312"/>
    <property type="match status" value="1"/>
</dbReference>
<keyword evidence="6" id="KW-0677">Repeat</keyword>
<evidence type="ECO:0000256" key="10">
    <source>
        <dbReference type="ARBA" id="ARBA00041094"/>
    </source>
</evidence>
<sequence>HHPHLSSYDLKQVIDKNVDAEPQCIICHYVVSYLDAILKNNKSEAAIESALEQVCSILPAKERGQCDQFIKNYGPILAKLVEELADPQIVCRYMGLCQVIVDKESATIISEKPSSTSSHDNHQYVHIQIPASTHQTSPFTCTICTFVVSRLKKIIVENKTEGKVIQALENTCTLFSAFDLRQECKSFVDEYGPYLVQMVSQDIDAKIVCQNLQICQKSEQNQPWKMTTKSTDIELLSLSTIKKSHAKCIFGINYWCTSRQNAELCNAVEICEHQIWSKQKNIII</sequence>
<dbReference type="SMART" id="SM00741">
    <property type="entry name" value="SapB"/>
    <property type="match status" value="2"/>
</dbReference>
<dbReference type="FunFam" id="1.10.225.10:FF:000008">
    <property type="entry name" value="Pulmonary surfactant-associated protein B"/>
    <property type="match status" value="1"/>
</dbReference>
<evidence type="ECO:0000256" key="2">
    <source>
        <dbReference type="ARBA" id="ARBA00022439"/>
    </source>
</evidence>
<dbReference type="Proteomes" id="UP000677228">
    <property type="component" value="Unassembled WGS sequence"/>
</dbReference>
<dbReference type="PROSITE" id="PS50015">
    <property type="entry name" value="SAP_B"/>
    <property type="match status" value="2"/>
</dbReference>
<evidence type="ECO:0000256" key="6">
    <source>
        <dbReference type="ARBA" id="ARBA00022737"/>
    </source>
</evidence>
<accession>A0A8S2FGE1</accession>
<dbReference type="InterPro" id="IPR007856">
    <property type="entry name" value="SapB_1"/>
</dbReference>
<dbReference type="InterPro" id="IPR003119">
    <property type="entry name" value="SAP_A"/>
</dbReference>
<dbReference type="Pfam" id="PF03489">
    <property type="entry name" value="SapB_2"/>
    <property type="match status" value="2"/>
</dbReference>
<dbReference type="PANTHER" id="PTHR11480">
    <property type="entry name" value="SAPOSIN-RELATED"/>
    <property type="match status" value="1"/>
</dbReference>